<dbReference type="InterPro" id="IPR006913">
    <property type="entry name" value="CENP-V/GFA"/>
</dbReference>
<feature type="compositionally biased region" description="Basic and acidic residues" evidence="4">
    <location>
        <begin position="92"/>
        <end position="107"/>
    </location>
</feature>
<dbReference type="Pfam" id="PF04828">
    <property type="entry name" value="GFA"/>
    <property type="match status" value="1"/>
</dbReference>
<dbReference type="EMBL" id="KE145367">
    <property type="protein sequence ID" value="EPE29846.1"/>
    <property type="molecule type" value="Genomic_DNA"/>
</dbReference>
<evidence type="ECO:0000256" key="4">
    <source>
        <dbReference type="SAM" id="MobiDB-lite"/>
    </source>
</evidence>
<dbReference type="Proteomes" id="UP000016922">
    <property type="component" value="Unassembled WGS sequence"/>
</dbReference>
<evidence type="ECO:0000313" key="7">
    <source>
        <dbReference type="Proteomes" id="UP000016922"/>
    </source>
</evidence>
<dbReference type="GO" id="GO:0046872">
    <property type="term" value="F:metal ion binding"/>
    <property type="evidence" value="ECO:0007669"/>
    <property type="project" value="UniProtKB-KW"/>
</dbReference>
<evidence type="ECO:0000256" key="3">
    <source>
        <dbReference type="ARBA" id="ARBA00022833"/>
    </source>
</evidence>
<evidence type="ECO:0000313" key="6">
    <source>
        <dbReference type="EMBL" id="EPE29846.1"/>
    </source>
</evidence>
<comment type="similarity">
    <text evidence="1">Belongs to the Gfa family.</text>
</comment>
<dbReference type="PROSITE" id="PS51891">
    <property type="entry name" value="CENP_V_GFA"/>
    <property type="match status" value="1"/>
</dbReference>
<dbReference type="Gene3D" id="2.170.150.70">
    <property type="match status" value="1"/>
</dbReference>
<dbReference type="HOGENOM" id="CLU_055491_7_0_1"/>
<organism evidence="6 7">
    <name type="scientific">Glarea lozoyensis (strain ATCC 20868 / MF5171)</name>
    <dbReference type="NCBI Taxonomy" id="1116229"/>
    <lineage>
        <taxon>Eukaryota</taxon>
        <taxon>Fungi</taxon>
        <taxon>Dikarya</taxon>
        <taxon>Ascomycota</taxon>
        <taxon>Pezizomycotina</taxon>
        <taxon>Leotiomycetes</taxon>
        <taxon>Helotiales</taxon>
        <taxon>Helotiaceae</taxon>
        <taxon>Glarea</taxon>
    </lineage>
</organism>
<dbReference type="PANTHER" id="PTHR28620:SF1">
    <property type="entry name" value="CENP-V_GFA DOMAIN-CONTAINING PROTEIN"/>
    <property type="match status" value="1"/>
</dbReference>
<gene>
    <name evidence="6" type="ORF">GLAREA_01006</name>
</gene>
<proteinExistence type="inferred from homology"/>
<protein>
    <submittedName>
        <fullName evidence="6">Mss4-like protein</fullName>
    </submittedName>
</protein>
<evidence type="ECO:0000256" key="2">
    <source>
        <dbReference type="ARBA" id="ARBA00022723"/>
    </source>
</evidence>
<dbReference type="RefSeq" id="XP_008083955.1">
    <property type="nucleotide sequence ID" value="XM_008085764.1"/>
</dbReference>
<name>S3DCY9_GLAL2</name>
<feature type="region of interest" description="Disordered" evidence="4">
    <location>
        <begin position="92"/>
        <end position="113"/>
    </location>
</feature>
<dbReference type="InterPro" id="IPR011057">
    <property type="entry name" value="Mss4-like_sf"/>
</dbReference>
<sequence length="113" mass="12459">MSSNTYTGSCHCHLVSFTVVLPRPLSQTEVCNCNCIICTKNGYLTVYPKKDDVVVKGEQELKRYEWEGSSCTHLFCGGCGSSLFVELKQAQEGRDGGRAREKGERGVNDAGWC</sequence>
<evidence type="ECO:0000256" key="1">
    <source>
        <dbReference type="ARBA" id="ARBA00005495"/>
    </source>
</evidence>
<accession>S3DCY9</accession>
<keyword evidence="7" id="KW-1185">Reference proteome</keyword>
<dbReference type="AlphaFoldDB" id="S3DCY9"/>
<feature type="domain" description="CENP-V/GFA" evidence="5">
    <location>
        <begin position="6"/>
        <end position="113"/>
    </location>
</feature>
<keyword evidence="2" id="KW-0479">Metal-binding</keyword>
<dbReference type="KEGG" id="glz:GLAREA_01006"/>
<reference evidence="6 7" key="1">
    <citation type="journal article" date="2013" name="BMC Genomics">
        <title>Genomics-driven discovery of the pneumocandin biosynthetic gene cluster in the fungus Glarea lozoyensis.</title>
        <authorList>
            <person name="Chen L."/>
            <person name="Yue Q."/>
            <person name="Zhang X."/>
            <person name="Xiang M."/>
            <person name="Wang C."/>
            <person name="Li S."/>
            <person name="Che Y."/>
            <person name="Ortiz-Lopez F.J."/>
            <person name="Bills G.F."/>
            <person name="Liu X."/>
            <person name="An Z."/>
        </authorList>
    </citation>
    <scope>NUCLEOTIDE SEQUENCE [LARGE SCALE GENOMIC DNA]</scope>
    <source>
        <strain evidence="7">ATCC 20868 / MF5171</strain>
    </source>
</reference>
<dbReference type="GO" id="GO:0016846">
    <property type="term" value="F:carbon-sulfur lyase activity"/>
    <property type="evidence" value="ECO:0007669"/>
    <property type="project" value="InterPro"/>
</dbReference>
<dbReference type="PANTHER" id="PTHR28620">
    <property type="entry name" value="CENTROMERE PROTEIN V"/>
    <property type="match status" value="1"/>
</dbReference>
<dbReference type="OrthoDB" id="2993351at2759"/>
<dbReference type="InterPro" id="IPR052355">
    <property type="entry name" value="CENP-V-like"/>
</dbReference>
<dbReference type="SUPFAM" id="SSF51316">
    <property type="entry name" value="Mss4-like"/>
    <property type="match status" value="1"/>
</dbReference>
<dbReference type="GeneID" id="19460064"/>
<keyword evidence="3" id="KW-0862">Zinc</keyword>
<evidence type="ECO:0000259" key="5">
    <source>
        <dbReference type="PROSITE" id="PS51891"/>
    </source>
</evidence>